<accession>A0A2P2KIP8</accession>
<evidence type="ECO:0000313" key="1">
    <source>
        <dbReference type="EMBL" id="MBX05596.1"/>
    </source>
</evidence>
<dbReference type="AlphaFoldDB" id="A0A2P2KIP8"/>
<name>A0A2P2KIP8_RHIMU</name>
<protein>
    <submittedName>
        <fullName evidence="1">Uncharacterized protein</fullName>
    </submittedName>
</protein>
<sequence>MFNTALANFMPHGYLSNAQHILWQASKISGPLTKKSTFVHKRKARELTLNFGHK</sequence>
<reference evidence="1" key="1">
    <citation type="submission" date="2018-02" db="EMBL/GenBank/DDBJ databases">
        <title>Rhizophora mucronata_Transcriptome.</title>
        <authorList>
            <person name="Meera S.P."/>
            <person name="Sreeshan A."/>
            <person name="Augustine A."/>
        </authorList>
    </citation>
    <scope>NUCLEOTIDE SEQUENCE</scope>
    <source>
        <tissue evidence="1">Leaf</tissue>
    </source>
</reference>
<organism evidence="1">
    <name type="scientific">Rhizophora mucronata</name>
    <name type="common">Asiatic mangrove</name>
    <dbReference type="NCBI Taxonomy" id="61149"/>
    <lineage>
        <taxon>Eukaryota</taxon>
        <taxon>Viridiplantae</taxon>
        <taxon>Streptophyta</taxon>
        <taxon>Embryophyta</taxon>
        <taxon>Tracheophyta</taxon>
        <taxon>Spermatophyta</taxon>
        <taxon>Magnoliopsida</taxon>
        <taxon>eudicotyledons</taxon>
        <taxon>Gunneridae</taxon>
        <taxon>Pentapetalae</taxon>
        <taxon>rosids</taxon>
        <taxon>fabids</taxon>
        <taxon>Malpighiales</taxon>
        <taxon>Rhizophoraceae</taxon>
        <taxon>Rhizophora</taxon>
    </lineage>
</organism>
<dbReference type="EMBL" id="GGEC01025112">
    <property type="protein sequence ID" value="MBX05596.1"/>
    <property type="molecule type" value="Transcribed_RNA"/>
</dbReference>
<proteinExistence type="predicted"/>